<evidence type="ECO:0000256" key="1">
    <source>
        <dbReference type="ARBA" id="ARBA00010716"/>
    </source>
</evidence>
<dbReference type="EC" id="3.5.1.25" evidence="6"/>
<dbReference type="eggNOG" id="COG1820">
    <property type="taxonomic scope" value="Bacteria"/>
</dbReference>
<evidence type="ECO:0000256" key="4">
    <source>
        <dbReference type="ARBA" id="ARBA00023277"/>
    </source>
</evidence>
<comment type="similarity">
    <text evidence="1">Belongs to the metallo-dependent hydrolases superfamily. NagA family.</text>
</comment>
<dbReference type="InterPro" id="IPR032466">
    <property type="entry name" value="Metal_Hydrolase"/>
</dbReference>
<keyword evidence="3 6" id="KW-0378">Hydrolase</keyword>
<dbReference type="InterPro" id="IPR011059">
    <property type="entry name" value="Metal-dep_hydrolase_composite"/>
</dbReference>
<evidence type="ECO:0000256" key="3">
    <source>
        <dbReference type="ARBA" id="ARBA00022801"/>
    </source>
</evidence>
<dbReference type="GO" id="GO:0046872">
    <property type="term" value="F:metal ion binding"/>
    <property type="evidence" value="ECO:0007669"/>
    <property type="project" value="UniProtKB-KW"/>
</dbReference>
<dbReference type="InterPro" id="IPR003764">
    <property type="entry name" value="GlcNAc_6-P_deAcase"/>
</dbReference>
<keyword evidence="4" id="KW-0119">Carbohydrate metabolism</keyword>
<reference evidence="6 7" key="2">
    <citation type="submission" date="2009-02" db="EMBL/GenBank/DDBJ databases">
        <authorList>
            <person name="Fulton L."/>
            <person name="Clifton S."/>
            <person name="Fulton B."/>
            <person name="Xu J."/>
            <person name="Minx P."/>
            <person name="Pepin K.H."/>
            <person name="Johnson M."/>
            <person name="Bhonagiri V."/>
            <person name="Nash W.E."/>
            <person name="Mardis E.R."/>
            <person name="Wilson R.K."/>
        </authorList>
    </citation>
    <scope>NUCLEOTIDE SEQUENCE [LARGE SCALE GENOMIC DNA]</scope>
    <source>
        <strain evidence="6 7">DSM 20438</strain>
    </source>
</reference>
<reference evidence="6 7" key="1">
    <citation type="submission" date="2009-02" db="EMBL/GenBank/DDBJ databases">
        <title>Draft genome sequence of Bifidobacterium pseudocatenulatum (DSM 20438).</title>
        <authorList>
            <person name="Sudarsanam P."/>
            <person name="Ley R."/>
            <person name="Guruge J."/>
            <person name="Turnbaugh P.J."/>
            <person name="Mahowald M."/>
            <person name="Liep D."/>
            <person name="Gordon J."/>
        </authorList>
    </citation>
    <scope>NUCLEOTIDE SEQUENCE [LARGE SCALE GENOMIC DNA]</scope>
    <source>
        <strain evidence="6 7">DSM 20438</strain>
    </source>
</reference>
<dbReference type="SUPFAM" id="SSF51556">
    <property type="entry name" value="Metallo-dependent hydrolases"/>
    <property type="match status" value="1"/>
</dbReference>
<name>C0BV55_BIFPS</name>
<dbReference type="PANTHER" id="PTHR11113:SF14">
    <property type="entry name" value="N-ACETYLGLUCOSAMINE-6-PHOSPHATE DEACETYLASE"/>
    <property type="match status" value="1"/>
</dbReference>
<sequence>MAGSESEGMKMEQSRERFANEVDIALAQSARPFAIHNARKVDARGVAEHYWIVSDGSAIIATGNRDDDFAAACASVGLDADAAVGADADSGSVSSAGFGNSMTGSTGSVTDAAGCMMTPGYVDIHAHGSWGSSFDDGVQGIRTARAGHMMHGTTRQVLSLITNPLDVMCANLETVHGMMSARPDILGAHLEGPFLALSRKGAHDPECLKDPLPEYVDRLLQAAGGCLRQITIAPELPHGIDAIRRFVAAGVVPAVGHCDADYATAHKGFDAGAGIMTHMFNAMNGLHHREPGPIPAAVEDPRVTIELINDGFHVQNPMVRLGFGFAPHRTAFVTDAMAATDCPDGHYLLGALDVDVIDGHARLVSNGAIAGSTLTLEKAVQRAVLELGFTPADAVEAATLTPAKAFGFDRANPVTRQPLGLLAPGYAADVLLLDPATWSVTHVWCDARPLR</sequence>
<dbReference type="EMBL" id="ABXX02000006">
    <property type="protein sequence ID" value="EEG70029.1"/>
    <property type="molecule type" value="Genomic_DNA"/>
</dbReference>
<dbReference type="CDD" id="cd00854">
    <property type="entry name" value="NagA"/>
    <property type="match status" value="1"/>
</dbReference>
<evidence type="ECO:0000256" key="2">
    <source>
        <dbReference type="ARBA" id="ARBA00022723"/>
    </source>
</evidence>
<dbReference type="Proteomes" id="UP000003875">
    <property type="component" value="Unassembled WGS sequence"/>
</dbReference>
<dbReference type="Gene3D" id="2.30.40.10">
    <property type="entry name" value="Urease, subunit C, domain 1"/>
    <property type="match status" value="1"/>
</dbReference>
<dbReference type="GO" id="GO:0006046">
    <property type="term" value="P:N-acetylglucosamine catabolic process"/>
    <property type="evidence" value="ECO:0007669"/>
    <property type="project" value="TreeGrafter"/>
</dbReference>
<dbReference type="SUPFAM" id="SSF51338">
    <property type="entry name" value="Composite domain of metallo-dependent hydrolases"/>
    <property type="match status" value="1"/>
</dbReference>
<proteinExistence type="inferred from homology"/>
<dbReference type="PANTHER" id="PTHR11113">
    <property type="entry name" value="N-ACETYLGLUCOSAMINE-6-PHOSPHATE DEACETYLASE"/>
    <property type="match status" value="1"/>
</dbReference>
<dbReference type="AlphaFoldDB" id="C0BV55"/>
<dbReference type="GeneID" id="45600155"/>
<dbReference type="InterPro" id="IPR006680">
    <property type="entry name" value="Amidohydro-rel"/>
</dbReference>
<feature type="domain" description="Amidohydrolase-related" evidence="5">
    <location>
        <begin position="116"/>
        <end position="435"/>
    </location>
</feature>
<keyword evidence="2" id="KW-0479">Metal-binding</keyword>
<organism evidence="6 7">
    <name type="scientific">Bifidobacterium pseudocatenulatum DSM 20438 = JCM 1200 = LMG 10505</name>
    <dbReference type="NCBI Taxonomy" id="547043"/>
    <lineage>
        <taxon>Bacteria</taxon>
        <taxon>Bacillati</taxon>
        <taxon>Actinomycetota</taxon>
        <taxon>Actinomycetes</taxon>
        <taxon>Bifidobacteriales</taxon>
        <taxon>Bifidobacteriaceae</taxon>
        <taxon>Bifidobacterium</taxon>
    </lineage>
</organism>
<dbReference type="GO" id="GO:0008448">
    <property type="term" value="F:N-acetylglucosamine-6-phosphate deacetylase activity"/>
    <property type="evidence" value="ECO:0007669"/>
    <property type="project" value="UniProtKB-EC"/>
</dbReference>
<gene>
    <name evidence="6" type="primary">nagA</name>
    <name evidence="6" type="ORF">BIFPSEUDO_04298</name>
</gene>
<evidence type="ECO:0000313" key="6">
    <source>
        <dbReference type="EMBL" id="EEG70029.1"/>
    </source>
</evidence>
<dbReference type="Gene3D" id="3.20.20.140">
    <property type="entry name" value="Metal-dependent hydrolases"/>
    <property type="match status" value="1"/>
</dbReference>
<dbReference type="Pfam" id="PF01979">
    <property type="entry name" value="Amidohydro_1"/>
    <property type="match status" value="1"/>
</dbReference>
<accession>C0BV55</accession>
<comment type="caution">
    <text evidence="6">The sequence shown here is derived from an EMBL/GenBank/DDBJ whole genome shotgun (WGS) entry which is preliminary data.</text>
</comment>
<evidence type="ECO:0000259" key="5">
    <source>
        <dbReference type="Pfam" id="PF01979"/>
    </source>
</evidence>
<protein>
    <submittedName>
        <fullName evidence="6">N-acetylglucosamine-6-phosphate deacetylase</fullName>
        <ecNumber evidence="6">3.5.1.25</ecNumber>
    </submittedName>
</protein>
<dbReference type="RefSeq" id="WP_004223470.1">
    <property type="nucleotide sequence ID" value="NZ_ABXX02000006.1"/>
</dbReference>
<evidence type="ECO:0000313" key="7">
    <source>
        <dbReference type="Proteomes" id="UP000003875"/>
    </source>
</evidence>